<keyword evidence="1" id="KW-0472">Membrane</keyword>
<organism evidence="2">
    <name type="scientific">Trichodesmium erythraeum (strain IMS101)</name>
    <dbReference type="NCBI Taxonomy" id="203124"/>
    <lineage>
        <taxon>Bacteria</taxon>
        <taxon>Bacillati</taxon>
        <taxon>Cyanobacteriota</taxon>
        <taxon>Cyanophyceae</taxon>
        <taxon>Oscillatoriophycideae</taxon>
        <taxon>Oscillatoriales</taxon>
        <taxon>Microcoleaceae</taxon>
        <taxon>Trichodesmium</taxon>
    </lineage>
</organism>
<evidence type="ECO:0000313" key="2">
    <source>
        <dbReference type="EMBL" id="ABG53651.1"/>
    </source>
</evidence>
<feature type="transmembrane region" description="Helical" evidence="1">
    <location>
        <begin position="155"/>
        <end position="175"/>
    </location>
</feature>
<dbReference type="eggNOG" id="ENOG502ZXWV">
    <property type="taxonomic scope" value="Bacteria"/>
</dbReference>
<reference evidence="2" key="1">
    <citation type="submission" date="2006-06" db="EMBL/GenBank/DDBJ databases">
        <title>Complete sequence of Trichodesmium erythraeum IMS101.</title>
        <authorList>
            <consortium name="US DOE Joint Genome Institute"/>
            <person name="Copeland A."/>
            <person name="Lucas S."/>
            <person name="Lapidus A."/>
            <person name="Barry K."/>
            <person name="Detter J.C."/>
            <person name="Glavina del Rio T."/>
            <person name="Hammon N."/>
            <person name="Israni S."/>
            <person name="Dalin E."/>
            <person name="Tice H."/>
            <person name="Pitluck S."/>
            <person name="Kiss H."/>
            <person name="Munk A.C."/>
            <person name="Brettin T."/>
            <person name="Bruce D."/>
            <person name="Han C."/>
            <person name="Tapia R."/>
            <person name="Gilna P."/>
            <person name="Schmutz J."/>
            <person name="Larimer F."/>
            <person name="Land M."/>
            <person name="Hauser L."/>
            <person name="Kyrpides N."/>
            <person name="Kim E."/>
            <person name="Richardson P."/>
        </authorList>
    </citation>
    <scope>NUCLEOTIDE SEQUENCE [LARGE SCALE GENOMIC DNA]</scope>
    <source>
        <strain evidence="2">IMS101</strain>
    </source>
</reference>
<dbReference type="HOGENOM" id="CLU_808182_0_0_3"/>
<dbReference type="InterPro" id="IPR020360">
    <property type="entry name" value="Uncharacterised_alr2393"/>
</dbReference>
<dbReference type="EMBL" id="CP000393">
    <property type="protein sequence ID" value="ABG53651.1"/>
    <property type="molecule type" value="Genomic_DNA"/>
</dbReference>
<keyword evidence="1" id="KW-0812">Transmembrane</keyword>
<dbReference type="RefSeq" id="WP_011613968.1">
    <property type="nucleotide sequence ID" value="NC_008312.1"/>
</dbReference>
<feature type="transmembrane region" description="Helical" evidence="1">
    <location>
        <begin position="32"/>
        <end position="50"/>
    </location>
</feature>
<dbReference type="STRING" id="203124.Tery_4687"/>
<evidence type="ECO:0008006" key="3">
    <source>
        <dbReference type="Google" id="ProtNLM"/>
    </source>
</evidence>
<proteinExistence type="predicted"/>
<dbReference type="AlphaFoldDB" id="Q10VS3"/>
<evidence type="ECO:0000256" key="1">
    <source>
        <dbReference type="SAM" id="Phobius"/>
    </source>
</evidence>
<name>Q10VS3_TRIEI</name>
<dbReference type="OrthoDB" id="527058at2"/>
<dbReference type="Pfam" id="PF17310">
    <property type="entry name" value="DUF5357"/>
    <property type="match status" value="1"/>
</dbReference>
<accession>Q10VS3</accession>
<feature type="transmembrane region" description="Helical" evidence="1">
    <location>
        <begin position="62"/>
        <end position="80"/>
    </location>
</feature>
<feature type="transmembrane region" description="Helical" evidence="1">
    <location>
        <begin position="117"/>
        <end position="135"/>
    </location>
</feature>
<protein>
    <recommendedName>
        <fullName evidence="3">DUF5357 domain-containing protein</fullName>
    </recommendedName>
</protein>
<gene>
    <name evidence="2" type="ordered locus">Tery_4687</name>
</gene>
<dbReference type="KEGG" id="ter:Tery_4687"/>
<sequence>MKEIWKSMTGLFGGIFGFLKDALNLILPPKFWHWQTFSVLTIILWLLSMIISEVDSDKQEEINFISSLSWLSLTIAVGWRTNQKPFVFGELSLSPWMTGGLICFLLSENLATNIQHIAIVIWPIISICIAGVILVLTSSEAEKTAKFSQLLKPNFVILILVNFLLSCWLGLHFMIQMMVEQYPTMGEKNLSKSTFVYRLKNPSINDYRGAKILNLMEQKLKNDLGSQKLGLSVPKMKLRLENIKDEVTKEISVVKEDDLWKLQTPIVANQSGYQLELQLFWIGPTVKDESYYLSKSCKIGEKVTQRNSGSTTQNEAVPIRVGNVECGVVEKKNVTLESQQENMKKI</sequence>
<keyword evidence="1" id="KW-1133">Transmembrane helix</keyword>